<dbReference type="Pfam" id="PF07731">
    <property type="entry name" value="Cu-oxidase_2"/>
    <property type="match status" value="1"/>
</dbReference>
<sequence length="543" mass="57377">MSRGSPSKLLSLSFTAALAVTATAASLDLSTSGISIDVATQASNVAELIISNANVAPDGYTRAAIVVNGQSPGPLLSGNKGDRFSVNVVDQLTNSTMLKSTSMHFHGVDQIGTNWEDGAAFVNQCPISTGHSFNYEFACLDQAGTFWYHSHLSTQYCDGLRGPMVVYDPNDPHADLYDVDDESTIITLADWYHTATRINTRIRFGADAVLINGLGRYAGGPSTPLAVISVTQGKRYRFRLVSMACDPNFTFSIDGHTMTVIEVDAVNHEPLAVDSIQIFAGQRYSFVLAASQPVDNYWVRALPSSGTTTFAGGMNSAVLRYLGAPPTEPAPTSAQANSTSTDTAPLVETALVPLDHAAAPGEPTVGGVDYALNLVMSFDGTKFLMNGAAFSAPSMPVLLQILSGASSAADLLPSGSVYVLPSNATVELSFPVTDVNRVGAPHPFHLHGHTFSVVRSAGSATYNYANPPRRDVVNTGNAGDNVTIRFRTDNPGPWFLHCHIDPHADAGLGVVLAVGTNATAKFKPSAAWDDLCPAYNSLSSDDL</sequence>
<keyword evidence="12" id="KW-0325">Glycoprotein</keyword>
<evidence type="ECO:0000256" key="9">
    <source>
        <dbReference type="ARBA" id="ARBA00023002"/>
    </source>
</evidence>
<comment type="catalytic activity">
    <reaction evidence="1">
        <text>4 hydroquinone + O2 = 4 benzosemiquinone + 2 H2O</text>
        <dbReference type="Rhea" id="RHEA:11276"/>
        <dbReference type="ChEBI" id="CHEBI:15377"/>
        <dbReference type="ChEBI" id="CHEBI:15379"/>
        <dbReference type="ChEBI" id="CHEBI:17594"/>
        <dbReference type="ChEBI" id="CHEBI:17977"/>
        <dbReference type="EC" id="1.10.3.2"/>
    </reaction>
</comment>
<comment type="cofactor">
    <cofactor evidence="2">
        <name>Cu cation</name>
        <dbReference type="ChEBI" id="CHEBI:23378"/>
    </cofactor>
</comment>
<evidence type="ECO:0000256" key="4">
    <source>
        <dbReference type="ARBA" id="ARBA00010609"/>
    </source>
</evidence>
<evidence type="ECO:0000256" key="12">
    <source>
        <dbReference type="ARBA" id="ARBA00023180"/>
    </source>
</evidence>
<accession>A0A2G8SRH3</accession>
<gene>
    <name evidence="18" type="ORF">GSI_00048</name>
</gene>
<dbReference type="InterPro" id="IPR011706">
    <property type="entry name" value="Cu-oxidase_C"/>
</dbReference>
<proteinExistence type="inferred from homology"/>
<keyword evidence="14" id="KW-0732">Signal</keyword>
<dbReference type="EMBL" id="AYKW01000001">
    <property type="protein sequence ID" value="PIL36360.1"/>
    <property type="molecule type" value="Genomic_DNA"/>
</dbReference>
<evidence type="ECO:0000256" key="10">
    <source>
        <dbReference type="ARBA" id="ARBA00023008"/>
    </source>
</evidence>
<evidence type="ECO:0000256" key="1">
    <source>
        <dbReference type="ARBA" id="ARBA00000349"/>
    </source>
</evidence>
<dbReference type="Pfam" id="PF07732">
    <property type="entry name" value="Cu-oxidase_3"/>
    <property type="match status" value="1"/>
</dbReference>
<reference evidence="18 19" key="1">
    <citation type="journal article" date="2015" name="Sci. Rep.">
        <title>Chromosome-level genome map provides insights into diverse defense mechanisms in the medicinal fungus Ganoderma sinense.</title>
        <authorList>
            <person name="Zhu Y."/>
            <person name="Xu J."/>
            <person name="Sun C."/>
            <person name="Zhou S."/>
            <person name="Xu H."/>
            <person name="Nelson D.R."/>
            <person name="Qian J."/>
            <person name="Song J."/>
            <person name="Luo H."/>
            <person name="Xiang L."/>
            <person name="Li Y."/>
            <person name="Xu Z."/>
            <person name="Ji A."/>
            <person name="Wang L."/>
            <person name="Lu S."/>
            <person name="Hayward A."/>
            <person name="Sun W."/>
            <person name="Li X."/>
            <person name="Schwartz D.C."/>
            <person name="Wang Y."/>
            <person name="Chen S."/>
        </authorList>
    </citation>
    <scope>NUCLEOTIDE SEQUENCE [LARGE SCALE GENOMIC DNA]</scope>
    <source>
        <strain evidence="18 19">ZZ0214-1</strain>
    </source>
</reference>
<organism evidence="18 19">
    <name type="scientific">Ganoderma sinense ZZ0214-1</name>
    <dbReference type="NCBI Taxonomy" id="1077348"/>
    <lineage>
        <taxon>Eukaryota</taxon>
        <taxon>Fungi</taxon>
        <taxon>Dikarya</taxon>
        <taxon>Basidiomycota</taxon>
        <taxon>Agaricomycotina</taxon>
        <taxon>Agaricomycetes</taxon>
        <taxon>Polyporales</taxon>
        <taxon>Polyporaceae</taxon>
        <taxon>Ganoderma</taxon>
    </lineage>
</organism>
<dbReference type="SUPFAM" id="SSF49503">
    <property type="entry name" value="Cupredoxins"/>
    <property type="match status" value="3"/>
</dbReference>
<evidence type="ECO:0000313" key="18">
    <source>
        <dbReference type="EMBL" id="PIL36360.1"/>
    </source>
</evidence>
<dbReference type="InterPro" id="IPR011707">
    <property type="entry name" value="Cu-oxidase-like_N"/>
</dbReference>
<evidence type="ECO:0000259" key="17">
    <source>
        <dbReference type="Pfam" id="PF07732"/>
    </source>
</evidence>
<dbReference type="PANTHER" id="PTHR11709">
    <property type="entry name" value="MULTI-COPPER OXIDASE"/>
    <property type="match status" value="1"/>
</dbReference>
<dbReference type="CDD" id="cd13903">
    <property type="entry name" value="CuRO_3_Tv-LCC_like"/>
    <property type="match status" value="1"/>
</dbReference>
<dbReference type="InterPro" id="IPR008972">
    <property type="entry name" value="Cupredoxin"/>
</dbReference>
<comment type="subcellular location">
    <subcellularLocation>
        <location evidence="3">Secreted</location>
    </subcellularLocation>
</comment>
<evidence type="ECO:0000259" key="15">
    <source>
        <dbReference type="Pfam" id="PF00394"/>
    </source>
</evidence>
<dbReference type="OrthoDB" id="2121828at2759"/>
<dbReference type="PROSITE" id="PS00079">
    <property type="entry name" value="MULTICOPPER_OXIDASE1"/>
    <property type="match status" value="2"/>
</dbReference>
<dbReference type="GO" id="GO:0046274">
    <property type="term" value="P:lignin catabolic process"/>
    <property type="evidence" value="ECO:0007669"/>
    <property type="project" value="UniProtKB-KW"/>
</dbReference>
<dbReference type="AlphaFoldDB" id="A0A2G8SRH3"/>
<evidence type="ECO:0000256" key="5">
    <source>
        <dbReference type="ARBA" id="ARBA00012297"/>
    </source>
</evidence>
<dbReference type="PROSITE" id="PS00080">
    <property type="entry name" value="MULTICOPPER_OXIDASE2"/>
    <property type="match status" value="1"/>
</dbReference>
<keyword evidence="9" id="KW-0560">Oxidoreductase</keyword>
<dbReference type="InterPro" id="IPR001117">
    <property type="entry name" value="Cu-oxidase_2nd"/>
</dbReference>
<dbReference type="GO" id="GO:0052716">
    <property type="term" value="F:hydroquinone:oxygen oxidoreductase activity"/>
    <property type="evidence" value="ECO:0007669"/>
    <property type="project" value="UniProtKB-EC"/>
</dbReference>
<feature type="chain" id="PRO_5013546748" description="laccase" evidence="14">
    <location>
        <begin position="25"/>
        <end position="543"/>
    </location>
</feature>
<feature type="signal peptide" evidence="14">
    <location>
        <begin position="1"/>
        <end position="24"/>
    </location>
</feature>
<evidence type="ECO:0000256" key="8">
    <source>
        <dbReference type="ARBA" id="ARBA00022737"/>
    </source>
</evidence>
<keyword evidence="7" id="KW-0479">Metal-binding</keyword>
<comment type="caution">
    <text evidence="18">The sequence shown here is derived from an EMBL/GenBank/DDBJ whole genome shotgun (WGS) entry which is preliminary data.</text>
</comment>
<keyword evidence="10" id="KW-0186">Copper</keyword>
<comment type="similarity">
    <text evidence="4">Belongs to the multicopper oxidase family.</text>
</comment>
<evidence type="ECO:0000256" key="11">
    <source>
        <dbReference type="ARBA" id="ARBA00023157"/>
    </source>
</evidence>
<name>A0A2G8SRH3_9APHY</name>
<feature type="domain" description="Plastocyanin-like" evidence="15">
    <location>
        <begin position="182"/>
        <end position="323"/>
    </location>
</feature>
<dbReference type="GO" id="GO:0005507">
    <property type="term" value="F:copper ion binding"/>
    <property type="evidence" value="ECO:0007669"/>
    <property type="project" value="InterPro"/>
</dbReference>
<evidence type="ECO:0000256" key="14">
    <source>
        <dbReference type="SAM" id="SignalP"/>
    </source>
</evidence>
<evidence type="ECO:0000256" key="3">
    <source>
        <dbReference type="ARBA" id="ARBA00004613"/>
    </source>
</evidence>
<dbReference type="EC" id="1.10.3.2" evidence="5"/>
<keyword evidence="8" id="KW-0677">Repeat</keyword>
<keyword evidence="6" id="KW-0964">Secreted</keyword>
<dbReference type="Pfam" id="PF00394">
    <property type="entry name" value="Cu-oxidase"/>
    <property type="match status" value="1"/>
</dbReference>
<dbReference type="Proteomes" id="UP000230002">
    <property type="component" value="Unassembled WGS sequence"/>
</dbReference>
<feature type="domain" description="Plastocyanin-like" evidence="17">
    <location>
        <begin position="51"/>
        <end position="170"/>
    </location>
</feature>
<evidence type="ECO:0000256" key="13">
    <source>
        <dbReference type="ARBA" id="ARBA00023185"/>
    </source>
</evidence>
<evidence type="ECO:0000256" key="7">
    <source>
        <dbReference type="ARBA" id="ARBA00022723"/>
    </source>
</evidence>
<dbReference type="InterPro" id="IPR002355">
    <property type="entry name" value="Cu_oxidase_Cu_BS"/>
</dbReference>
<dbReference type="InterPro" id="IPR045087">
    <property type="entry name" value="Cu-oxidase_fam"/>
</dbReference>
<keyword evidence="11" id="KW-1015">Disulfide bond</keyword>
<dbReference type="InterPro" id="IPR033138">
    <property type="entry name" value="Cu_oxidase_CS"/>
</dbReference>
<evidence type="ECO:0000259" key="16">
    <source>
        <dbReference type="Pfam" id="PF07731"/>
    </source>
</evidence>
<evidence type="ECO:0000256" key="6">
    <source>
        <dbReference type="ARBA" id="ARBA00022525"/>
    </source>
</evidence>
<evidence type="ECO:0000313" key="19">
    <source>
        <dbReference type="Proteomes" id="UP000230002"/>
    </source>
</evidence>
<dbReference type="STRING" id="1077348.A0A2G8SRH3"/>
<dbReference type="Gene3D" id="2.60.40.420">
    <property type="entry name" value="Cupredoxins - blue copper proteins"/>
    <property type="match status" value="3"/>
</dbReference>
<dbReference type="PANTHER" id="PTHR11709:SF394">
    <property type="entry name" value="FI03373P-RELATED"/>
    <property type="match status" value="1"/>
</dbReference>
<dbReference type="GO" id="GO:0005576">
    <property type="term" value="C:extracellular region"/>
    <property type="evidence" value="ECO:0007669"/>
    <property type="project" value="UniProtKB-SubCell"/>
</dbReference>
<keyword evidence="19" id="KW-1185">Reference proteome</keyword>
<evidence type="ECO:0000256" key="2">
    <source>
        <dbReference type="ARBA" id="ARBA00001935"/>
    </source>
</evidence>
<keyword evidence="13" id="KW-0439">Lignin degradation</keyword>
<feature type="domain" description="Plastocyanin-like" evidence="16">
    <location>
        <begin position="392"/>
        <end position="515"/>
    </location>
</feature>
<dbReference type="FunFam" id="2.60.40.420:FF:000045">
    <property type="entry name" value="Laccase 2"/>
    <property type="match status" value="1"/>
</dbReference>
<dbReference type="FunFam" id="2.60.40.420:FF:000112">
    <property type="entry name" value="Laccase B"/>
    <property type="match status" value="1"/>
</dbReference>
<protein>
    <recommendedName>
        <fullName evidence="5">laccase</fullName>
        <ecNumber evidence="5">1.10.3.2</ecNumber>
    </recommendedName>
</protein>